<dbReference type="PANTHER" id="PTHR35393">
    <property type="entry name" value="CHROMOSOME 1, WHOLE GENOME SHOTGUN SEQUENCE"/>
    <property type="match status" value="1"/>
</dbReference>
<evidence type="ECO:0000313" key="3">
    <source>
        <dbReference type="EMBL" id="CAF9913148.1"/>
    </source>
</evidence>
<feature type="transmembrane region" description="Helical" evidence="1">
    <location>
        <begin position="94"/>
        <end position="113"/>
    </location>
</feature>
<evidence type="ECO:0000259" key="2">
    <source>
        <dbReference type="Pfam" id="PF24840"/>
    </source>
</evidence>
<keyword evidence="4" id="KW-1185">Reference proteome</keyword>
<keyword evidence="1" id="KW-0472">Membrane</keyword>
<sequence>MEDPQAEIPQVIHLLTQSPPSTQRKTLETYFTPSASFTHPFCRTGSFEGSRWLIWCIYRWYKIMSPKIEISVDSVAYDPKNLILYVSIHQIFRIWLVPFFSAHVSLVTVLHLVPQKHTSPTTYLIQSQNDLYQVNEFVKFTSQFGILSVVVYAWQLLATLLCVIGAGMFWPVSWVEQNMIGGNEQRSLVDVVKG</sequence>
<proteinExistence type="predicted"/>
<keyword evidence="1" id="KW-0812">Transmembrane</keyword>
<feature type="domain" description="SigF-like NTF2-like" evidence="2">
    <location>
        <begin position="1"/>
        <end position="169"/>
    </location>
</feature>
<dbReference type="PANTHER" id="PTHR35393:SF1">
    <property type="entry name" value="SNOAL-LIKE DOMAIN-CONTAINING PROTEIN"/>
    <property type="match status" value="1"/>
</dbReference>
<comment type="caution">
    <text evidence="3">The sequence shown here is derived from an EMBL/GenBank/DDBJ whole genome shotgun (WGS) entry which is preliminary data.</text>
</comment>
<gene>
    <name evidence="3" type="ORF">ALECFALPRED_008649</name>
</gene>
<evidence type="ECO:0000313" key="4">
    <source>
        <dbReference type="Proteomes" id="UP000664203"/>
    </source>
</evidence>
<dbReference type="InterPro" id="IPR057514">
    <property type="entry name" value="NTF2_SigF"/>
</dbReference>
<dbReference type="OrthoDB" id="2344312at2759"/>
<feature type="transmembrane region" description="Helical" evidence="1">
    <location>
        <begin position="144"/>
        <end position="170"/>
    </location>
</feature>
<reference evidence="3" key="1">
    <citation type="submission" date="2021-03" db="EMBL/GenBank/DDBJ databases">
        <authorList>
            <person name="Tagirdzhanova G."/>
        </authorList>
    </citation>
    <scope>NUCLEOTIDE SEQUENCE</scope>
</reference>
<name>A0A8H3ICB2_9LECA</name>
<keyword evidence="1" id="KW-1133">Transmembrane helix</keyword>
<protein>
    <recommendedName>
        <fullName evidence="2">SigF-like NTF2-like domain-containing protein</fullName>
    </recommendedName>
</protein>
<dbReference type="Proteomes" id="UP000664203">
    <property type="component" value="Unassembled WGS sequence"/>
</dbReference>
<evidence type="ECO:0000256" key="1">
    <source>
        <dbReference type="SAM" id="Phobius"/>
    </source>
</evidence>
<dbReference type="AlphaFoldDB" id="A0A8H3ICB2"/>
<dbReference type="EMBL" id="CAJPDR010000060">
    <property type="protein sequence ID" value="CAF9913148.1"/>
    <property type="molecule type" value="Genomic_DNA"/>
</dbReference>
<dbReference type="Pfam" id="PF24840">
    <property type="entry name" value="NTF2_SigF"/>
    <property type="match status" value="1"/>
</dbReference>
<organism evidence="3 4">
    <name type="scientific">Alectoria fallacina</name>
    <dbReference type="NCBI Taxonomy" id="1903189"/>
    <lineage>
        <taxon>Eukaryota</taxon>
        <taxon>Fungi</taxon>
        <taxon>Dikarya</taxon>
        <taxon>Ascomycota</taxon>
        <taxon>Pezizomycotina</taxon>
        <taxon>Lecanoromycetes</taxon>
        <taxon>OSLEUM clade</taxon>
        <taxon>Lecanoromycetidae</taxon>
        <taxon>Lecanorales</taxon>
        <taxon>Lecanorineae</taxon>
        <taxon>Parmeliaceae</taxon>
        <taxon>Alectoria</taxon>
    </lineage>
</organism>
<accession>A0A8H3ICB2</accession>